<dbReference type="Proteomes" id="UP000777438">
    <property type="component" value="Unassembled WGS sequence"/>
</dbReference>
<name>A0A9P8VP44_9HYPO</name>
<evidence type="ECO:0000256" key="1">
    <source>
        <dbReference type="SAM" id="Phobius"/>
    </source>
</evidence>
<gene>
    <name evidence="2" type="ORF">B0T10DRAFT_611640</name>
</gene>
<reference evidence="2 3" key="1">
    <citation type="journal article" date="2021" name="Nat. Commun.">
        <title>Genetic determinants of endophytism in the Arabidopsis root mycobiome.</title>
        <authorList>
            <person name="Mesny F."/>
            <person name="Miyauchi S."/>
            <person name="Thiergart T."/>
            <person name="Pickel B."/>
            <person name="Atanasova L."/>
            <person name="Karlsson M."/>
            <person name="Huettel B."/>
            <person name="Barry K.W."/>
            <person name="Haridas S."/>
            <person name="Chen C."/>
            <person name="Bauer D."/>
            <person name="Andreopoulos W."/>
            <person name="Pangilinan J."/>
            <person name="LaButti K."/>
            <person name="Riley R."/>
            <person name="Lipzen A."/>
            <person name="Clum A."/>
            <person name="Drula E."/>
            <person name="Henrissat B."/>
            <person name="Kohler A."/>
            <person name="Grigoriev I.V."/>
            <person name="Martin F.M."/>
            <person name="Hacquard S."/>
        </authorList>
    </citation>
    <scope>NUCLEOTIDE SEQUENCE [LARGE SCALE GENOMIC DNA]</scope>
    <source>
        <strain evidence="2 3">MPI-CAGE-CH-0241</strain>
    </source>
</reference>
<organism evidence="2 3">
    <name type="scientific">Thelonectria olida</name>
    <dbReference type="NCBI Taxonomy" id="1576542"/>
    <lineage>
        <taxon>Eukaryota</taxon>
        <taxon>Fungi</taxon>
        <taxon>Dikarya</taxon>
        <taxon>Ascomycota</taxon>
        <taxon>Pezizomycotina</taxon>
        <taxon>Sordariomycetes</taxon>
        <taxon>Hypocreomycetidae</taxon>
        <taxon>Hypocreales</taxon>
        <taxon>Nectriaceae</taxon>
        <taxon>Thelonectria</taxon>
    </lineage>
</organism>
<keyword evidence="1" id="KW-0812">Transmembrane</keyword>
<dbReference type="AlphaFoldDB" id="A0A9P8VP44"/>
<keyword evidence="3" id="KW-1185">Reference proteome</keyword>
<proteinExistence type="predicted"/>
<accession>A0A9P8VP44</accession>
<evidence type="ECO:0000313" key="3">
    <source>
        <dbReference type="Proteomes" id="UP000777438"/>
    </source>
</evidence>
<dbReference type="EMBL" id="JAGPYM010000079">
    <property type="protein sequence ID" value="KAH6869151.1"/>
    <property type="molecule type" value="Genomic_DNA"/>
</dbReference>
<comment type="caution">
    <text evidence="2">The sequence shown here is derived from an EMBL/GenBank/DDBJ whole genome shotgun (WGS) entry which is preliminary data.</text>
</comment>
<protein>
    <submittedName>
        <fullName evidence="2">Uncharacterized protein</fullName>
    </submittedName>
</protein>
<feature type="transmembrane region" description="Helical" evidence="1">
    <location>
        <begin position="20"/>
        <end position="42"/>
    </location>
</feature>
<keyword evidence="1" id="KW-0472">Membrane</keyword>
<keyword evidence="1" id="KW-1133">Transmembrane helix</keyword>
<sequence length="73" mass="8451">MDLHVLLEQAYRFFFLRFNYLSIKVLIYIFLLAAHLTTSRVGELNEKREKKRPTGPEYLQSTVICTGKCGLGV</sequence>
<evidence type="ECO:0000313" key="2">
    <source>
        <dbReference type="EMBL" id="KAH6869151.1"/>
    </source>
</evidence>